<evidence type="ECO:0000313" key="5">
    <source>
        <dbReference type="Proteomes" id="UP001139035"/>
    </source>
</evidence>
<comment type="similarity">
    <text evidence="1">Belongs to the ParD antitoxin family.</text>
</comment>
<keyword evidence="5" id="KW-1185">Reference proteome</keyword>
<evidence type="ECO:0000256" key="1">
    <source>
        <dbReference type="ARBA" id="ARBA00008580"/>
    </source>
</evidence>
<dbReference type="Gene3D" id="6.10.10.120">
    <property type="entry name" value="Antitoxin ParD1-like"/>
    <property type="match status" value="1"/>
</dbReference>
<gene>
    <name evidence="4" type="ORF">LZD57_20525</name>
</gene>
<feature type="region of interest" description="Disordered" evidence="3">
    <location>
        <begin position="65"/>
        <end position="90"/>
    </location>
</feature>
<keyword evidence="2" id="KW-1277">Toxin-antitoxin system</keyword>
<dbReference type="Proteomes" id="UP001139035">
    <property type="component" value="Unassembled WGS sequence"/>
</dbReference>
<dbReference type="InterPro" id="IPR010985">
    <property type="entry name" value="Ribbon_hlx_hlx"/>
</dbReference>
<feature type="compositionally biased region" description="Basic and acidic residues" evidence="3">
    <location>
        <begin position="68"/>
        <end position="79"/>
    </location>
</feature>
<dbReference type="GO" id="GO:0006355">
    <property type="term" value="P:regulation of DNA-templated transcription"/>
    <property type="evidence" value="ECO:0007669"/>
    <property type="project" value="InterPro"/>
</dbReference>
<comment type="caution">
    <text evidence="4">The sequence shown here is derived from an EMBL/GenBank/DDBJ whole genome shotgun (WGS) entry which is preliminary data.</text>
</comment>
<reference evidence="4" key="1">
    <citation type="submission" date="2022-01" db="EMBL/GenBank/DDBJ databases">
        <title>Jiella avicenniae sp. nov., a novel endophytic bacterium isolated from bark of Avicennia marina.</title>
        <authorList>
            <person name="Tuo L."/>
        </authorList>
    </citation>
    <scope>NUCLEOTIDE SEQUENCE</scope>
    <source>
        <strain evidence="4">CBK1P-4</strain>
    </source>
</reference>
<evidence type="ECO:0000313" key="4">
    <source>
        <dbReference type="EMBL" id="MCE7030378.1"/>
    </source>
</evidence>
<accession>A0A9X1P6X1</accession>
<dbReference type="PANTHER" id="PTHR36582:SF2">
    <property type="entry name" value="ANTITOXIN PARD"/>
    <property type="match status" value="1"/>
</dbReference>
<dbReference type="SUPFAM" id="SSF47598">
    <property type="entry name" value="Ribbon-helix-helix"/>
    <property type="match status" value="1"/>
</dbReference>
<dbReference type="InterPro" id="IPR022789">
    <property type="entry name" value="ParD"/>
</dbReference>
<name>A0A9X1P6X1_9HYPH</name>
<dbReference type="InterPro" id="IPR038296">
    <property type="entry name" value="ParD_sf"/>
</dbReference>
<dbReference type="AlphaFoldDB" id="A0A9X1P6X1"/>
<dbReference type="EMBL" id="JAJUWU010000024">
    <property type="protein sequence ID" value="MCE7030378.1"/>
    <property type="molecule type" value="Genomic_DNA"/>
</dbReference>
<protein>
    <submittedName>
        <fullName evidence="4">Type II toxin-antitoxin system ParD family antitoxin</fullName>
    </submittedName>
</protein>
<dbReference type="RefSeq" id="WP_233721454.1">
    <property type="nucleotide sequence ID" value="NZ_JAJUWU010000024.1"/>
</dbReference>
<sequence>MASVTPSMPDAMKEWIDRRIVDGEYASTSDYIRDLVRRDRERRSHPDLTLDDLRLMVEEARASGISDRSMEDIKAEARRRAAARRGTAAE</sequence>
<evidence type="ECO:0000256" key="3">
    <source>
        <dbReference type="SAM" id="MobiDB-lite"/>
    </source>
</evidence>
<dbReference type="PANTHER" id="PTHR36582">
    <property type="entry name" value="ANTITOXIN PARD"/>
    <property type="match status" value="1"/>
</dbReference>
<evidence type="ECO:0000256" key="2">
    <source>
        <dbReference type="ARBA" id="ARBA00022649"/>
    </source>
</evidence>
<dbReference type="CDD" id="cd22231">
    <property type="entry name" value="RHH_NikR_HicB-like"/>
    <property type="match status" value="1"/>
</dbReference>
<organism evidence="4 5">
    <name type="scientific">Jiella avicenniae</name>
    <dbReference type="NCBI Taxonomy" id="2907202"/>
    <lineage>
        <taxon>Bacteria</taxon>
        <taxon>Pseudomonadati</taxon>
        <taxon>Pseudomonadota</taxon>
        <taxon>Alphaproteobacteria</taxon>
        <taxon>Hyphomicrobiales</taxon>
        <taxon>Aurantimonadaceae</taxon>
        <taxon>Jiella</taxon>
    </lineage>
</organism>
<proteinExistence type="inferred from homology"/>